<accession>A0A8D5FHB9</accession>
<keyword evidence="1" id="KW-0808">Transferase</keyword>
<keyword evidence="2" id="KW-0479">Metal-binding</keyword>
<proteinExistence type="predicted"/>
<protein>
    <recommendedName>
        <fullName evidence="3">Pyruvate kinase barrel domain-containing protein</fullName>
    </recommendedName>
</protein>
<dbReference type="GO" id="GO:0000287">
    <property type="term" value="F:magnesium ion binding"/>
    <property type="evidence" value="ECO:0007669"/>
    <property type="project" value="InterPro"/>
</dbReference>
<dbReference type="KEGG" id="dbk:DGMP_13630"/>
<evidence type="ECO:0000256" key="1">
    <source>
        <dbReference type="ARBA" id="ARBA00022679"/>
    </source>
</evidence>
<dbReference type="RefSeq" id="WP_228856775.1">
    <property type="nucleotide sequence ID" value="NZ_AP024086.1"/>
</dbReference>
<organism evidence="4 5">
    <name type="scientific">Desulfomarina profundi</name>
    <dbReference type="NCBI Taxonomy" id="2772557"/>
    <lineage>
        <taxon>Bacteria</taxon>
        <taxon>Pseudomonadati</taxon>
        <taxon>Thermodesulfobacteriota</taxon>
        <taxon>Desulfobulbia</taxon>
        <taxon>Desulfobulbales</taxon>
        <taxon>Desulfobulbaceae</taxon>
        <taxon>Desulfomarina</taxon>
    </lineage>
</organism>
<gene>
    <name evidence="4" type="ORF">DGMP_13630</name>
</gene>
<sequence>MNTKLLVTLGPSSLKKDIVSAIDRHDIFLFRINLSHTPLEKVEETIHLIRSFSDTPICLDSEGAQVRNQVMREGYAFFKDDTLITIHHKEVKGDSENISFTPDFVSQQLIPGDVINVDFNSVKLKVLENGSEKCVARVISGGEVGSNKAADIERDIELPSITEKDEKAIKIGRSLGIKYFALSFSSSRKEVEKFRSLTGDGAYIISKIESKKGVAHIDGILEASDAILIDRGDLSRQVPIELVPFFQRRLISTAKSAEKEVFVATNLLESMIISQQPTRAEVNDIVSTIEMGATGLVLAAETAVGKYPIGSVKMVRKLTKQFNRWTSNTSLQELLQSGSN</sequence>
<dbReference type="InterPro" id="IPR015793">
    <property type="entry name" value="Pyrv_Knase_brl"/>
</dbReference>
<dbReference type="EMBL" id="AP024086">
    <property type="protein sequence ID" value="BCL60670.1"/>
    <property type="molecule type" value="Genomic_DNA"/>
</dbReference>
<dbReference type="InterPro" id="IPR001697">
    <property type="entry name" value="Pyr_Knase"/>
</dbReference>
<feature type="domain" description="Pyruvate kinase barrel" evidence="3">
    <location>
        <begin position="2"/>
        <end position="312"/>
    </location>
</feature>
<dbReference type="AlphaFoldDB" id="A0A8D5FHB9"/>
<dbReference type="PANTHER" id="PTHR11817">
    <property type="entry name" value="PYRUVATE KINASE"/>
    <property type="match status" value="1"/>
</dbReference>
<evidence type="ECO:0000313" key="4">
    <source>
        <dbReference type="EMBL" id="BCL60670.1"/>
    </source>
</evidence>
<name>A0A8D5FHB9_9BACT</name>
<dbReference type="Pfam" id="PF00224">
    <property type="entry name" value="PK"/>
    <property type="match status" value="1"/>
</dbReference>
<dbReference type="Proteomes" id="UP000826725">
    <property type="component" value="Chromosome"/>
</dbReference>
<dbReference type="GO" id="GO:0004743">
    <property type="term" value="F:pyruvate kinase activity"/>
    <property type="evidence" value="ECO:0007669"/>
    <property type="project" value="InterPro"/>
</dbReference>
<dbReference type="GO" id="GO:0030955">
    <property type="term" value="F:potassium ion binding"/>
    <property type="evidence" value="ECO:0007669"/>
    <property type="project" value="InterPro"/>
</dbReference>
<evidence type="ECO:0000259" key="3">
    <source>
        <dbReference type="Pfam" id="PF00224"/>
    </source>
</evidence>
<evidence type="ECO:0000256" key="2">
    <source>
        <dbReference type="ARBA" id="ARBA00022723"/>
    </source>
</evidence>
<keyword evidence="5" id="KW-1185">Reference proteome</keyword>
<evidence type="ECO:0000313" key="5">
    <source>
        <dbReference type="Proteomes" id="UP000826725"/>
    </source>
</evidence>
<reference evidence="4" key="1">
    <citation type="submission" date="2020-09" db="EMBL/GenBank/DDBJ databases">
        <title>Desulfogranum mesoprofundum gen. nov., sp. nov., a novel mesophilic, sulfate-reducing chemolithoautotroph isolated from a deep-sea hydrothermal vent chimney in the Suiyo Seamount.</title>
        <authorList>
            <person name="Hashimoto Y."/>
            <person name="Nakagawa S."/>
        </authorList>
    </citation>
    <scope>NUCLEOTIDE SEQUENCE</scope>
    <source>
        <strain evidence="4">KT2</strain>
    </source>
</reference>